<feature type="region of interest" description="Disordered" evidence="1">
    <location>
        <begin position="210"/>
        <end position="252"/>
    </location>
</feature>
<dbReference type="AlphaFoldDB" id="A0A6H5H6C6"/>
<dbReference type="Proteomes" id="UP000479000">
    <property type="component" value="Unassembled WGS sequence"/>
</dbReference>
<accession>A0A6H5H6C6</accession>
<evidence type="ECO:0000313" key="3">
    <source>
        <dbReference type="EMBL" id="CAB0012348.1"/>
    </source>
</evidence>
<dbReference type="EMBL" id="CADCXU010025307">
    <property type="protein sequence ID" value="CAB0012346.1"/>
    <property type="molecule type" value="Genomic_DNA"/>
</dbReference>
<feature type="non-terminal residue" evidence="2">
    <location>
        <position position="252"/>
    </location>
</feature>
<evidence type="ECO:0000313" key="4">
    <source>
        <dbReference type="Proteomes" id="UP000479000"/>
    </source>
</evidence>
<reference evidence="2 4" key="1">
    <citation type="submission" date="2020-02" db="EMBL/GenBank/DDBJ databases">
        <authorList>
            <person name="Ferguson B K."/>
        </authorList>
    </citation>
    <scope>NUCLEOTIDE SEQUENCE [LARGE SCALE GENOMIC DNA]</scope>
</reference>
<sequence>MENELEKITLDDMKMVDEFVRRTFYSEEPLVLANGLQFWNSADNLQHQLVPRGLSVKAHRCGTLVGIAINDCEFKERRIYNSLAEDTKFLSISNRVFFRVRRHSGSPLALSSSRRNFWRWNLRPKRRNRLRESTSPMFDIRAAGLADTRELHDFFVRTLYAEEPLLRANSQNSQIPPWIEGLCAAVVPQGRSVVAVVRQSASDHRRAMQELALEQQPAEEQQPKGEQQLSFEHQPTVEQPSIEHQPPIEQQP</sequence>
<evidence type="ECO:0000256" key="1">
    <source>
        <dbReference type="SAM" id="MobiDB-lite"/>
    </source>
</evidence>
<dbReference type="Gene3D" id="3.40.630.30">
    <property type="match status" value="1"/>
</dbReference>
<dbReference type="EMBL" id="CADCXU010025308">
    <property type="protein sequence ID" value="CAB0012348.1"/>
    <property type="molecule type" value="Genomic_DNA"/>
</dbReference>
<proteinExistence type="predicted"/>
<protein>
    <submittedName>
        <fullName evidence="2">Uncharacterized protein</fullName>
    </submittedName>
</protein>
<organism evidence="2 4">
    <name type="scientific">Nesidiocoris tenuis</name>
    <dbReference type="NCBI Taxonomy" id="355587"/>
    <lineage>
        <taxon>Eukaryota</taxon>
        <taxon>Metazoa</taxon>
        <taxon>Ecdysozoa</taxon>
        <taxon>Arthropoda</taxon>
        <taxon>Hexapoda</taxon>
        <taxon>Insecta</taxon>
        <taxon>Pterygota</taxon>
        <taxon>Neoptera</taxon>
        <taxon>Paraneoptera</taxon>
        <taxon>Hemiptera</taxon>
        <taxon>Heteroptera</taxon>
        <taxon>Panheteroptera</taxon>
        <taxon>Cimicomorpha</taxon>
        <taxon>Miridae</taxon>
        <taxon>Dicyphina</taxon>
        <taxon>Nesidiocoris</taxon>
    </lineage>
</organism>
<gene>
    <name evidence="2" type="ORF">NTEN_LOCUS17093</name>
    <name evidence="3" type="ORF">NTEN_LOCUS17095</name>
</gene>
<keyword evidence="4" id="KW-1185">Reference proteome</keyword>
<feature type="compositionally biased region" description="Polar residues" evidence="1">
    <location>
        <begin position="229"/>
        <end position="239"/>
    </location>
</feature>
<evidence type="ECO:0000313" key="2">
    <source>
        <dbReference type="EMBL" id="CAB0012346.1"/>
    </source>
</evidence>
<name>A0A6H5H6C6_9HEMI</name>
<feature type="compositionally biased region" description="Low complexity" evidence="1">
    <location>
        <begin position="210"/>
        <end position="228"/>
    </location>
</feature>